<evidence type="ECO:0000256" key="1">
    <source>
        <dbReference type="ARBA" id="ARBA00022448"/>
    </source>
</evidence>
<feature type="domain" description="RCK N-terminal" evidence="4">
    <location>
        <begin position="1"/>
        <end position="117"/>
    </location>
</feature>
<dbReference type="SUPFAM" id="SSF51735">
    <property type="entry name" value="NAD(P)-binding Rossmann-fold domains"/>
    <property type="match status" value="2"/>
</dbReference>
<evidence type="ECO:0000313" key="5">
    <source>
        <dbReference type="EMBL" id="EDM80018.1"/>
    </source>
</evidence>
<organism evidence="5 6">
    <name type="scientific">Plesiocystis pacifica SIR-1</name>
    <dbReference type="NCBI Taxonomy" id="391625"/>
    <lineage>
        <taxon>Bacteria</taxon>
        <taxon>Pseudomonadati</taxon>
        <taxon>Myxococcota</taxon>
        <taxon>Polyangia</taxon>
        <taxon>Nannocystales</taxon>
        <taxon>Nannocystaceae</taxon>
        <taxon>Plesiocystis</taxon>
    </lineage>
</organism>
<feature type="compositionally biased region" description="Gly residues" evidence="3">
    <location>
        <begin position="466"/>
        <end position="477"/>
    </location>
</feature>
<comment type="caution">
    <text evidence="5">The sequence shown here is derived from an EMBL/GenBank/DDBJ whole genome shotgun (WGS) entry which is preliminary data.</text>
</comment>
<dbReference type="GO" id="GO:0006813">
    <property type="term" value="P:potassium ion transport"/>
    <property type="evidence" value="ECO:0007669"/>
    <property type="project" value="InterPro"/>
</dbReference>
<evidence type="ECO:0000259" key="4">
    <source>
        <dbReference type="PROSITE" id="PS51201"/>
    </source>
</evidence>
<feature type="region of interest" description="Disordered" evidence="3">
    <location>
        <begin position="443"/>
        <end position="477"/>
    </location>
</feature>
<keyword evidence="6" id="KW-1185">Reference proteome</keyword>
<dbReference type="InterPro" id="IPR003148">
    <property type="entry name" value="RCK_N"/>
</dbReference>
<dbReference type="Gene3D" id="3.40.50.720">
    <property type="entry name" value="NAD(P)-binding Rossmann-like Domain"/>
    <property type="match status" value="2"/>
</dbReference>
<feature type="compositionally biased region" description="Low complexity" evidence="3">
    <location>
        <begin position="448"/>
        <end position="465"/>
    </location>
</feature>
<dbReference type="eggNOG" id="COG0569">
    <property type="taxonomic scope" value="Bacteria"/>
</dbReference>
<dbReference type="STRING" id="391625.PPSIR1_20364"/>
<dbReference type="PROSITE" id="PS51201">
    <property type="entry name" value="RCK_N"/>
    <property type="match status" value="2"/>
</dbReference>
<name>A6G249_9BACT</name>
<gene>
    <name evidence="5" type="primary">trkA</name>
    <name evidence="5" type="ORF">PPSIR1_20364</name>
</gene>
<dbReference type="InterPro" id="IPR050721">
    <property type="entry name" value="Trk_Ktr_HKT_K-transport"/>
</dbReference>
<sequence length="477" mass="49997">MIIGAGEVGRHLARSLQADADLILIDSSAAAVSEAEDCLDARALVGDGTHRSVLAEAEVHKAELVAAVTAIDSVNLVIAALAKSMGAAQVVARVDDPEFYVTSQGIERQVLGIDAAVCASRLVGVELLRRLAEIRARQVIPCAAGFVHIASHVLGEDSPLVDTGRARGTSWPKSVRAVVRAGSLRPVHQVEHAEVGDVVLLAGSPLTVFEELLGRALTPSSGTTETTIVGGGDVGVQLARLLGPRHLLDRLIERDRARCWALADQLDQVQILHGDGTNLAFLRDEHVGRADALLAVTGSDEANLMTSLLARELGVDHVFALVHRPGYAGVYSHLGVSGTVSPHETVVEVITWLLRSREAALVGRAHLDGLPVEIVELRLYEDGLKVADLPLPTGSVALLIAGAQLREAKPRAVLSREDHVIVAVPSGRVAKLERDLRRRARRAQGMASLSSLTGGSIPSSSTGSSSGSGSGSGGDAE</sequence>
<evidence type="ECO:0000256" key="3">
    <source>
        <dbReference type="SAM" id="MobiDB-lite"/>
    </source>
</evidence>
<dbReference type="EMBL" id="ABCS01000014">
    <property type="protein sequence ID" value="EDM80018.1"/>
    <property type="molecule type" value="Genomic_DNA"/>
</dbReference>
<dbReference type="AlphaFoldDB" id="A6G249"/>
<reference evidence="5 6" key="1">
    <citation type="submission" date="2007-06" db="EMBL/GenBank/DDBJ databases">
        <authorList>
            <person name="Shimkets L."/>
            <person name="Ferriera S."/>
            <person name="Johnson J."/>
            <person name="Kravitz S."/>
            <person name="Beeson K."/>
            <person name="Sutton G."/>
            <person name="Rogers Y.-H."/>
            <person name="Friedman R."/>
            <person name="Frazier M."/>
            <person name="Venter J.C."/>
        </authorList>
    </citation>
    <scope>NUCLEOTIDE SEQUENCE [LARGE SCALE GENOMIC DNA]</scope>
    <source>
        <strain evidence="5 6">SIR-1</strain>
    </source>
</reference>
<protein>
    <submittedName>
        <fullName evidence="5">Potassium transporter peripheral membrane component</fullName>
    </submittedName>
</protein>
<proteinExistence type="predicted"/>
<accession>A6G249</accession>
<keyword evidence="2" id="KW-0406">Ion transport</keyword>
<dbReference type="PANTHER" id="PTHR43833:SF5">
    <property type="entry name" value="TRK SYSTEM POTASSIUM UPTAKE PROTEIN TRKA"/>
    <property type="match status" value="1"/>
</dbReference>
<dbReference type="Pfam" id="PF02254">
    <property type="entry name" value="TrkA_N"/>
    <property type="match status" value="2"/>
</dbReference>
<evidence type="ECO:0000256" key="2">
    <source>
        <dbReference type="ARBA" id="ARBA00023065"/>
    </source>
</evidence>
<evidence type="ECO:0000313" key="6">
    <source>
        <dbReference type="Proteomes" id="UP000005801"/>
    </source>
</evidence>
<feature type="domain" description="RCK N-terminal" evidence="4">
    <location>
        <begin position="223"/>
        <end position="342"/>
    </location>
</feature>
<dbReference type="InterPro" id="IPR036291">
    <property type="entry name" value="NAD(P)-bd_dom_sf"/>
</dbReference>
<keyword evidence="1" id="KW-0813">Transport</keyword>
<dbReference type="PANTHER" id="PTHR43833">
    <property type="entry name" value="POTASSIUM CHANNEL PROTEIN 2-RELATED-RELATED"/>
    <property type="match status" value="1"/>
</dbReference>
<dbReference type="Proteomes" id="UP000005801">
    <property type="component" value="Unassembled WGS sequence"/>
</dbReference>